<dbReference type="SUPFAM" id="SSF51206">
    <property type="entry name" value="cAMP-binding domain-like"/>
    <property type="match status" value="1"/>
</dbReference>
<dbReference type="AlphaFoldDB" id="A0AA48I0V7"/>
<keyword evidence="3" id="KW-1185">Reference proteome</keyword>
<reference evidence="2 3" key="1">
    <citation type="submission" date="2023-01" db="EMBL/GenBank/DDBJ databases">
        <title>Complete genome sequence of Muricauda aquimarina strain IFOP_LL357.</title>
        <authorList>
            <person name="Gajardo G."/>
            <person name="Ueki S."/>
            <person name="Maruyama F."/>
        </authorList>
    </citation>
    <scope>NUCLEOTIDE SEQUENCE [LARGE SCALE GENOMIC DNA]</scope>
    <source>
        <strain evidence="2 3">IFOP_LL357</strain>
    </source>
</reference>
<dbReference type="InterPro" id="IPR014710">
    <property type="entry name" value="RmlC-like_jellyroll"/>
</dbReference>
<gene>
    <name evidence="2" type="ORF">MACH07_25080</name>
</gene>
<sequence length="194" mass="23351">MYLNQLKDYLCKYENFDEEEIQVIYANCDVENYKDKQHLLEQEQVCEYNFFILKGLVRKYAIDDSGQEKVQGFGIENWWVTSLESFVEQKPSRQAIQCLEQTVVLRISFEDLEELYHNVPKLNSAFRKIYLNMLIAIQKRDELYMRTKRETRYQSLLDNIPQIFQRVPLYMIASYLDITPEYLSAIRKNQKLRS</sequence>
<dbReference type="Pfam" id="PF00027">
    <property type="entry name" value="cNMP_binding"/>
    <property type="match status" value="1"/>
</dbReference>
<dbReference type="InterPro" id="IPR018490">
    <property type="entry name" value="cNMP-bd_dom_sf"/>
</dbReference>
<feature type="domain" description="Cyclic nucleotide-binding" evidence="1">
    <location>
        <begin position="31"/>
        <end position="116"/>
    </location>
</feature>
<evidence type="ECO:0000259" key="1">
    <source>
        <dbReference type="Pfam" id="PF00027"/>
    </source>
</evidence>
<proteinExistence type="predicted"/>
<accession>A0AA48I0V7</accession>
<dbReference type="CDD" id="cd00038">
    <property type="entry name" value="CAP_ED"/>
    <property type="match status" value="1"/>
</dbReference>
<dbReference type="InterPro" id="IPR000595">
    <property type="entry name" value="cNMP-bd_dom"/>
</dbReference>
<organism evidence="2 3">
    <name type="scientific">Flagellimonas marinaquae</name>
    <dbReference type="NCBI Taxonomy" id="254955"/>
    <lineage>
        <taxon>Bacteria</taxon>
        <taxon>Pseudomonadati</taxon>
        <taxon>Bacteroidota</taxon>
        <taxon>Flavobacteriia</taxon>
        <taxon>Flavobacteriales</taxon>
        <taxon>Flavobacteriaceae</taxon>
        <taxon>Flagellimonas</taxon>
    </lineage>
</organism>
<protein>
    <submittedName>
        <fullName evidence="2">Cyclic nucleotide-binding protein</fullName>
    </submittedName>
</protein>
<evidence type="ECO:0000313" key="3">
    <source>
        <dbReference type="Proteomes" id="UP001330184"/>
    </source>
</evidence>
<evidence type="ECO:0000313" key="2">
    <source>
        <dbReference type="EMBL" id="BDW93676.1"/>
    </source>
</evidence>
<dbReference type="Gene3D" id="2.60.120.10">
    <property type="entry name" value="Jelly Rolls"/>
    <property type="match status" value="1"/>
</dbReference>
<dbReference type="EMBL" id="AP027268">
    <property type="protein sequence ID" value="BDW93676.1"/>
    <property type="molecule type" value="Genomic_DNA"/>
</dbReference>
<name>A0AA48I0V7_9FLAO</name>
<dbReference type="Proteomes" id="UP001330184">
    <property type="component" value="Chromosome"/>
</dbReference>